<dbReference type="InterPro" id="IPR001245">
    <property type="entry name" value="Ser-Thr/Tyr_kinase_cat_dom"/>
</dbReference>
<keyword evidence="4" id="KW-0418">Kinase</keyword>
<dbReference type="Proteomes" id="UP001497392">
    <property type="component" value="Unassembled WGS sequence"/>
</dbReference>
<evidence type="ECO:0000256" key="1">
    <source>
        <dbReference type="ARBA" id="ARBA00022527"/>
    </source>
</evidence>
<dbReference type="PROSITE" id="PS00107">
    <property type="entry name" value="PROTEIN_KINASE_ATP"/>
    <property type="match status" value="1"/>
</dbReference>
<dbReference type="InterPro" id="IPR000719">
    <property type="entry name" value="Prot_kinase_dom"/>
</dbReference>
<dbReference type="PANTHER" id="PTHR23257">
    <property type="entry name" value="SERINE-THREONINE PROTEIN KINASE"/>
    <property type="match status" value="1"/>
</dbReference>
<dbReference type="InterPro" id="IPR008271">
    <property type="entry name" value="Ser/Thr_kinase_AS"/>
</dbReference>
<keyword evidence="1" id="KW-0723">Serine/threonine-protein kinase</keyword>
<evidence type="ECO:0000256" key="5">
    <source>
        <dbReference type="ARBA" id="ARBA00022840"/>
    </source>
</evidence>
<evidence type="ECO:0000259" key="8">
    <source>
        <dbReference type="PROSITE" id="PS50011"/>
    </source>
</evidence>
<keyword evidence="2" id="KW-0808">Transferase</keyword>
<dbReference type="InterPro" id="IPR011009">
    <property type="entry name" value="Kinase-like_dom_sf"/>
</dbReference>
<dbReference type="PROSITE" id="PS50011">
    <property type="entry name" value="PROTEIN_KINASE_DOM"/>
    <property type="match status" value="1"/>
</dbReference>
<evidence type="ECO:0000256" key="7">
    <source>
        <dbReference type="SAM" id="MobiDB-lite"/>
    </source>
</evidence>
<reference evidence="9 10" key="1">
    <citation type="submission" date="2024-06" db="EMBL/GenBank/DDBJ databases">
        <authorList>
            <person name="Kraege A."/>
            <person name="Thomma B."/>
        </authorList>
    </citation>
    <scope>NUCLEOTIDE SEQUENCE [LARGE SCALE GENOMIC DNA]</scope>
</reference>
<evidence type="ECO:0000256" key="4">
    <source>
        <dbReference type="ARBA" id="ARBA00022777"/>
    </source>
</evidence>
<organism evidence="9 10">
    <name type="scientific">Coccomyxa viridis</name>
    <dbReference type="NCBI Taxonomy" id="1274662"/>
    <lineage>
        <taxon>Eukaryota</taxon>
        <taxon>Viridiplantae</taxon>
        <taxon>Chlorophyta</taxon>
        <taxon>core chlorophytes</taxon>
        <taxon>Trebouxiophyceae</taxon>
        <taxon>Trebouxiophyceae incertae sedis</taxon>
        <taxon>Coccomyxaceae</taxon>
        <taxon>Coccomyxa</taxon>
    </lineage>
</organism>
<dbReference type="InterPro" id="IPR050167">
    <property type="entry name" value="Ser_Thr_protein_kinase"/>
</dbReference>
<proteinExistence type="predicted"/>
<dbReference type="InterPro" id="IPR000270">
    <property type="entry name" value="PB1_dom"/>
</dbReference>
<dbReference type="SMART" id="SM00666">
    <property type="entry name" value="PB1"/>
    <property type="match status" value="1"/>
</dbReference>
<dbReference type="PROSITE" id="PS00108">
    <property type="entry name" value="PROTEIN_KINASE_ST"/>
    <property type="match status" value="1"/>
</dbReference>
<evidence type="ECO:0000313" key="9">
    <source>
        <dbReference type="EMBL" id="CAL5221181.1"/>
    </source>
</evidence>
<evidence type="ECO:0000256" key="3">
    <source>
        <dbReference type="ARBA" id="ARBA00022741"/>
    </source>
</evidence>
<dbReference type="Gene3D" id="1.10.510.10">
    <property type="entry name" value="Transferase(Phosphotransferase) domain 1"/>
    <property type="match status" value="1"/>
</dbReference>
<evidence type="ECO:0000256" key="6">
    <source>
        <dbReference type="PROSITE-ProRule" id="PRU10141"/>
    </source>
</evidence>
<sequence>MVLRPQGQALRLSAAYSHLPSMVMAEKLSPRLGLGQGPELKLLVSYGGHFEQDVHGKWLYKGGTRYIDSVRVNMTYAEVAFRWSEKVNSDLLELKYKLPEDDLDPDQLITVRDDTDLQEMIKEYFGGVAKSKAAACSRLSVYLFFDLNQEPLTPAEYQDGCTFFRSSSMSRLGGSNSTSNVQASSLGSNTSMESAKTAAAAQREPQLMADDSEQAREAAALVEWIHEQESKVDVVAQTREDELGMFTLEDSAFLPSEPSDPSTVGAHGVVEKPAYRTQDKLILEQLASSPQPRYWVSGHDDDGQCATRYARPAKPENQAADMEIPMAEEFPPLPSQLFGSPAQNTLPYLSAIKASQQGFHLPSDVSDFGKGHTLDLAYIMEERRHELAYLHREQQLALAAAGAPGQGSIQPIITPGMLVSPHGSLIQGKDATMRQGSVGLDTQASSGSLASSLLSHVHRVPLSGVRRLADLGCGTFGNVWLGHNSTFGKVAVKTVKPGKEAGSAHSFWKEAEMLASLNHPNVLRVYGVVVADAPSGLESLGSPVDRPVVGIMTEYMRGGSLSAHLAQLATIRDQLPQGKMPLKLRAELALHAVKGLAYLHDMNVVHFDLKPENLLLDGPLYPLDPKYPVPVVKVADFGLSKHKLKHHVPDVLNLRGTLPYMAPELAHNSLAVSEKVDVWSLGVVLWEMLTLQTPFADYSPQEILAGLMSSRAPLIPSNCEPEWGHLLERCWEPIPMNRCSLRDLAESLQRIIDEIEVEQQMGGLVGMPQWGFPLAGQVAL</sequence>
<accession>A0ABP1FQG6</accession>
<feature type="region of interest" description="Disordered" evidence="7">
    <location>
        <begin position="173"/>
        <end position="213"/>
    </location>
</feature>
<feature type="compositionally biased region" description="Polar residues" evidence="7">
    <location>
        <begin position="180"/>
        <end position="194"/>
    </location>
</feature>
<evidence type="ECO:0000256" key="2">
    <source>
        <dbReference type="ARBA" id="ARBA00022679"/>
    </source>
</evidence>
<dbReference type="InterPro" id="IPR017441">
    <property type="entry name" value="Protein_kinase_ATP_BS"/>
</dbReference>
<dbReference type="PANTHER" id="PTHR23257:SF963">
    <property type="entry name" value="AT08303P"/>
    <property type="match status" value="1"/>
</dbReference>
<gene>
    <name evidence="9" type="primary">g3327</name>
    <name evidence="9" type="ORF">VP750_LOCUS2840</name>
</gene>
<feature type="binding site" evidence="6">
    <location>
        <position position="493"/>
    </location>
    <ligand>
        <name>ATP</name>
        <dbReference type="ChEBI" id="CHEBI:30616"/>
    </ligand>
</feature>
<feature type="domain" description="Protein kinase" evidence="8">
    <location>
        <begin position="465"/>
        <end position="752"/>
    </location>
</feature>
<dbReference type="SUPFAM" id="SSF56112">
    <property type="entry name" value="Protein kinase-like (PK-like)"/>
    <property type="match status" value="1"/>
</dbReference>
<dbReference type="Pfam" id="PF07714">
    <property type="entry name" value="PK_Tyr_Ser-Thr"/>
    <property type="match status" value="1"/>
</dbReference>
<dbReference type="EMBL" id="CAXHTA020000005">
    <property type="protein sequence ID" value="CAL5221181.1"/>
    <property type="molecule type" value="Genomic_DNA"/>
</dbReference>
<comment type="caution">
    <text evidence="9">The sequence shown here is derived from an EMBL/GenBank/DDBJ whole genome shotgun (WGS) entry which is preliminary data.</text>
</comment>
<dbReference type="SUPFAM" id="SSF54277">
    <property type="entry name" value="CAD &amp; PB1 domains"/>
    <property type="match status" value="1"/>
</dbReference>
<keyword evidence="10" id="KW-1185">Reference proteome</keyword>
<dbReference type="SMART" id="SM00220">
    <property type="entry name" value="S_TKc"/>
    <property type="match status" value="1"/>
</dbReference>
<protein>
    <submittedName>
        <fullName evidence="9">G3327 protein</fullName>
    </submittedName>
</protein>
<name>A0ABP1FQG6_9CHLO</name>
<keyword evidence="5 6" id="KW-0067">ATP-binding</keyword>
<keyword evidence="3 6" id="KW-0547">Nucleotide-binding</keyword>
<evidence type="ECO:0000313" key="10">
    <source>
        <dbReference type="Proteomes" id="UP001497392"/>
    </source>
</evidence>